<dbReference type="InterPro" id="IPR000595">
    <property type="entry name" value="cNMP-bd_dom"/>
</dbReference>
<dbReference type="InterPro" id="IPR038670">
    <property type="entry name" value="HslJ-like_sf"/>
</dbReference>
<dbReference type="PANTHER" id="PTHR35535">
    <property type="entry name" value="HEAT SHOCK PROTEIN HSLJ"/>
    <property type="match status" value="1"/>
</dbReference>
<dbReference type="PANTHER" id="PTHR35535:SF2">
    <property type="entry name" value="DUF306 DOMAIN-CONTAINING PROTEIN"/>
    <property type="match status" value="1"/>
</dbReference>
<evidence type="ECO:0000313" key="4">
    <source>
        <dbReference type="Proteomes" id="UP000033058"/>
    </source>
</evidence>
<proteinExistence type="predicted"/>
<dbReference type="Pfam" id="PF03724">
    <property type="entry name" value="META"/>
    <property type="match status" value="1"/>
</dbReference>
<organism evidence="3 4">
    <name type="scientific">Methanosarcina mazei WWM610</name>
    <dbReference type="NCBI Taxonomy" id="1434117"/>
    <lineage>
        <taxon>Archaea</taxon>
        <taxon>Methanobacteriati</taxon>
        <taxon>Methanobacteriota</taxon>
        <taxon>Stenosarchaea group</taxon>
        <taxon>Methanomicrobia</taxon>
        <taxon>Methanosarcinales</taxon>
        <taxon>Methanosarcinaceae</taxon>
        <taxon>Methanosarcina</taxon>
    </lineage>
</organism>
<dbReference type="RefSeq" id="WP_015410952.1">
    <property type="nucleotide sequence ID" value="NZ_CP009509.1"/>
</dbReference>
<evidence type="ECO:0000313" key="3">
    <source>
        <dbReference type="EMBL" id="AKB40054.1"/>
    </source>
</evidence>
<dbReference type="Proteomes" id="UP000033058">
    <property type="component" value="Chromosome"/>
</dbReference>
<dbReference type="EMBL" id="CP009509">
    <property type="protein sequence ID" value="AKB40054.1"/>
    <property type="molecule type" value="Genomic_DNA"/>
</dbReference>
<dbReference type="InterPro" id="IPR053147">
    <property type="entry name" value="Hsp_HslJ-like"/>
</dbReference>
<name>A0A0E3PWW0_METMZ</name>
<feature type="compositionally biased region" description="Low complexity" evidence="1">
    <location>
        <begin position="43"/>
        <end position="54"/>
    </location>
</feature>
<feature type="region of interest" description="Disordered" evidence="1">
    <location>
        <begin position="30"/>
        <end position="101"/>
    </location>
</feature>
<dbReference type="GeneID" id="24850728"/>
<feature type="domain" description="Cyclic nucleotide-binding" evidence="2">
    <location>
        <begin position="190"/>
        <end position="229"/>
    </location>
</feature>
<evidence type="ECO:0000256" key="1">
    <source>
        <dbReference type="SAM" id="MobiDB-lite"/>
    </source>
</evidence>
<accession>A0A0E3PWW0</accession>
<dbReference type="AlphaFoldDB" id="A0A0E3PWW0"/>
<protein>
    <recommendedName>
        <fullName evidence="2">Cyclic nucleotide-binding domain-containing protein</fullName>
    </recommendedName>
</protein>
<dbReference type="Gene3D" id="2.40.128.270">
    <property type="match status" value="1"/>
</dbReference>
<gene>
    <name evidence="3" type="ORF">MSMAW_1063</name>
</gene>
<sequence length="229" mass="24283">MKTRSASITLVLLLTIGVITAVSFSLGCTEQEETPAEPSDNTPVEPVESAPAEPADNDSVDASAETEEETSAESVENTPVESAGVVPEESSGSPESSGVDIEDLEPISAGNIQDTEWQWTGFQDSDSPDSQITVPSPEDYTLSFFADGTYYIKADCNTGSGTYSLEGNRLFLDLPVTTLVDCGPESMNGEYMSLLPTVEAAAIEDGQLVLYPGNEGDKMFFINGGKAER</sequence>
<dbReference type="PROSITE" id="PS51257">
    <property type="entry name" value="PROKAR_LIPOPROTEIN"/>
    <property type="match status" value="1"/>
</dbReference>
<dbReference type="HOGENOM" id="CLU_1438138_0_0_2"/>
<feature type="compositionally biased region" description="Acidic residues" evidence="1">
    <location>
        <begin position="55"/>
        <end position="71"/>
    </location>
</feature>
<evidence type="ECO:0000259" key="2">
    <source>
        <dbReference type="PROSITE" id="PS50042"/>
    </source>
</evidence>
<dbReference type="InterPro" id="IPR005184">
    <property type="entry name" value="DUF306_Meta_HslJ"/>
</dbReference>
<dbReference type="PROSITE" id="PS50042">
    <property type="entry name" value="CNMP_BINDING_3"/>
    <property type="match status" value="1"/>
</dbReference>
<feature type="compositionally biased region" description="Low complexity" evidence="1">
    <location>
        <begin position="84"/>
        <end position="99"/>
    </location>
</feature>
<reference evidence="3 4" key="1">
    <citation type="submission" date="2014-07" db="EMBL/GenBank/DDBJ databases">
        <title>Methanogenic archaea and the global carbon cycle.</title>
        <authorList>
            <person name="Henriksen J.R."/>
            <person name="Luke J."/>
            <person name="Reinhart S."/>
            <person name="Benedict M.N."/>
            <person name="Youngblut N.D."/>
            <person name="Metcalf M.E."/>
            <person name="Whitaker R.J."/>
            <person name="Metcalf W.W."/>
        </authorList>
    </citation>
    <scope>NUCLEOTIDE SEQUENCE [LARGE SCALE GENOMIC DNA]</scope>
    <source>
        <strain evidence="3 4">WWM610</strain>
    </source>
</reference>
<dbReference type="PATRIC" id="fig|1434117.4.peg.1337"/>